<comment type="caution">
    <text evidence="19">The sequence shown here is derived from an EMBL/GenBank/DDBJ whole genome shotgun (WGS) entry which is preliminary data.</text>
</comment>
<dbReference type="Gene3D" id="3.30.450.20">
    <property type="entry name" value="PAS domain"/>
    <property type="match status" value="7"/>
</dbReference>
<feature type="domain" description="PAS" evidence="17">
    <location>
        <begin position="417"/>
        <end position="490"/>
    </location>
</feature>
<dbReference type="SUPFAM" id="SSF47384">
    <property type="entry name" value="Homodimeric domain of signal transducing histidine kinase"/>
    <property type="match status" value="1"/>
</dbReference>
<feature type="domain" description="PAC" evidence="18">
    <location>
        <begin position="492"/>
        <end position="544"/>
    </location>
</feature>
<dbReference type="SMART" id="SM00086">
    <property type="entry name" value="PAC"/>
    <property type="match status" value="7"/>
</dbReference>
<dbReference type="EC" id="2.7.13.3" evidence="3"/>
<evidence type="ECO:0000259" key="16">
    <source>
        <dbReference type="PROSITE" id="PS50110"/>
    </source>
</evidence>
<evidence type="ECO:0000256" key="9">
    <source>
        <dbReference type="ARBA" id="ARBA00022737"/>
    </source>
</evidence>
<evidence type="ECO:0000256" key="11">
    <source>
        <dbReference type="ARBA" id="ARBA00022777"/>
    </source>
</evidence>
<evidence type="ECO:0000256" key="6">
    <source>
        <dbReference type="ARBA" id="ARBA00022553"/>
    </source>
</evidence>
<keyword evidence="10" id="KW-0547">Nucleotide-binding</keyword>
<keyword evidence="6 14" id="KW-0597">Phosphoprotein</keyword>
<dbReference type="NCBIfam" id="TIGR00229">
    <property type="entry name" value="sensory_box"/>
    <property type="match status" value="7"/>
</dbReference>
<keyword evidence="13" id="KW-0472">Membrane</keyword>
<dbReference type="InterPro" id="IPR011006">
    <property type="entry name" value="CheY-like_superfamily"/>
</dbReference>
<dbReference type="Gene3D" id="3.40.50.2300">
    <property type="match status" value="1"/>
</dbReference>
<keyword evidence="5" id="KW-0997">Cell inner membrane</keyword>
<evidence type="ECO:0000256" key="5">
    <source>
        <dbReference type="ARBA" id="ARBA00022519"/>
    </source>
</evidence>
<dbReference type="SMART" id="SM00091">
    <property type="entry name" value="PAS"/>
    <property type="match status" value="7"/>
</dbReference>
<dbReference type="InterPro" id="IPR001610">
    <property type="entry name" value="PAC"/>
</dbReference>
<gene>
    <name evidence="19" type="ORF">V2H45_13180</name>
</gene>
<feature type="domain" description="PAC" evidence="18">
    <location>
        <begin position="236"/>
        <end position="288"/>
    </location>
</feature>
<dbReference type="CDD" id="cd00082">
    <property type="entry name" value="HisKA"/>
    <property type="match status" value="1"/>
</dbReference>
<keyword evidence="4" id="KW-1003">Cell membrane</keyword>
<dbReference type="PROSITE" id="PS50110">
    <property type="entry name" value="RESPONSE_REGULATORY"/>
    <property type="match status" value="1"/>
</dbReference>
<evidence type="ECO:0000256" key="4">
    <source>
        <dbReference type="ARBA" id="ARBA00022475"/>
    </source>
</evidence>
<dbReference type="Pfam" id="PF08447">
    <property type="entry name" value="PAS_3"/>
    <property type="match status" value="3"/>
</dbReference>
<dbReference type="InterPro" id="IPR013655">
    <property type="entry name" value="PAS_fold_3"/>
</dbReference>
<dbReference type="GO" id="GO:0000155">
    <property type="term" value="F:phosphorelay sensor kinase activity"/>
    <property type="evidence" value="ECO:0007669"/>
    <property type="project" value="InterPro"/>
</dbReference>
<dbReference type="EMBL" id="JAZBJZ010000049">
    <property type="protein sequence ID" value="MEE3717687.1"/>
    <property type="molecule type" value="Genomic_DNA"/>
</dbReference>
<dbReference type="Proteomes" id="UP001333818">
    <property type="component" value="Unassembled WGS sequence"/>
</dbReference>
<sequence>MSKPTILCVDDERNVLLTLRTQLMRYFPDFTVEIAESAEEALEVVENLLADGLELPLAIADQIMPGMKGDRFLIELHDRHPETLKIMLTGQASAKDVGNAVNRGNLYRFMAKPWNETDLKLTITEALRSYQQNQENARQRLEIEQAKLELEALNARLENQVQENIQQLKLFVEHTPVAVAMFDRNMHYLLTSRQWKEDYNLGDREIIGRSHYDVFPEIPDRWREIHQRCLGGAIERCEEDYFIRSDGSITWTQWEIHPWYADANKIGGIIMFTQVITNRKLAEIALRESEASLAMAQRLAHIGNWEFNLQTQEITWSEEIYHMFGLDPTQPVPPYAEYIEKIHPDDCPTLLRHIEEAAVNGTPYTIDYRAIFKDGSIRYHEGRGEAIRDSQGQIVKLQGTALDITDRKSAEIALRESELRFRGIFDQMFQFVGLLSPTGKLLEINQQALQFTGLSRDEFLSYDFWEVPAWHTPEAVEFVRNAVVSAGRGEFVRGEVEACGVENYSIAIDFSLRPVMDEAGKVVLLIAEGRDITERKHEELALQSLLHGTASITGKEFFPELVRQIAIALDVSYVYLDRRVGENLETLAWYAEGQLQPNLVYKIAHTPCELVLREGVYSCSEVKLFFPLNENFVGLEVDSYFGVALQNAAGEKIGVLCVLGRQPLLNQKRAELLLRIFGARAVAEMERLQVLEDLQNLNLELDRRVRERTQELLQSRNFLEAIVENIPLSLFVKSGKEERFGEIMLWNNTCELMFGCSKERAIGKSVKDFFSKEEADVFLESDRLCFELETIEDIPEESIDFPELGTRILHTIKVPMFDEQGSPDYLICISEDITDRKQVEQNLLAERLRLQIALEASEMGTWESNMETGYWSERTEAIFGFAPGTFPGDREAFLKLVYAEDQARVFSALAHSFTTQSPYKIEYRINHPHGEIRWVSVNGKVAQNEDGTGWRIVGVALDITERKRAEESIRLSQEQLKLALEGSGDGLWDWNIVTGEAYLSPRWLGMLGYEVDELLGHIDTWSQMLHPDDLPQLMAMLNAHLLDSSVPYQVEHRALSKDGTWKWIANFGKVVARDADGKPLRMVGLQRDISDRKQAELMLQRQLTAVEASLDGIAILQNDNYIYINEAHAQIFGYDSPAELLTKTWRELYTLEEIRKFERDVFPVLMEQKHWRGEAMAKRKDGTTFDEELSLVISENGDLICVCRDISDRKAAETQLQQQAKQLEEYAQTLEQRVEERTLELSQALSNLQSTQAGLIHSEKMAALGQLTASVAHEINTPLGVIRAATGNIIAASSISLQQLPQLMQSLTPQQQEEFLSLVNAALQKTQPLSTREERQLRRQLQSELATQGIADASSIANQLSQMQLGSDLHLYQSILQAPNCYDILQVAYKLGPIQG</sequence>
<reference evidence="19" key="1">
    <citation type="submission" date="2024-01" db="EMBL/GenBank/DDBJ databases">
        <title>Bank of Algae and Cyanobacteria of the Azores (BACA) strain genomes.</title>
        <authorList>
            <person name="Luz R."/>
            <person name="Cordeiro R."/>
            <person name="Fonseca A."/>
            <person name="Goncalves V."/>
        </authorList>
    </citation>
    <scope>NUCLEOTIDE SEQUENCE</scope>
    <source>
        <strain evidence="19">BACA0141</strain>
    </source>
</reference>
<dbReference type="CDD" id="cd00130">
    <property type="entry name" value="PAS"/>
    <property type="match status" value="7"/>
</dbReference>
<keyword evidence="20" id="KW-1185">Reference proteome</keyword>
<dbReference type="Pfam" id="PF00072">
    <property type="entry name" value="Response_reg"/>
    <property type="match status" value="1"/>
</dbReference>
<dbReference type="InterPro" id="IPR000014">
    <property type="entry name" value="PAS"/>
</dbReference>
<dbReference type="InterPro" id="IPR052162">
    <property type="entry name" value="Sensor_kinase/Photoreceptor"/>
</dbReference>
<feature type="domain" description="PAS" evidence="17">
    <location>
        <begin position="972"/>
        <end position="1044"/>
    </location>
</feature>
<evidence type="ECO:0000313" key="19">
    <source>
        <dbReference type="EMBL" id="MEE3717687.1"/>
    </source>
</evidence>
<feature type="domain" description="PAC" evidence="18">
    <location>
        <begin position="792"/>
        <end position="845"/>
    </location>
</feature>
<evidence type="ECO:0000313" key="20">
    <source>
        <dbReference type="Proteomes" id="UP001333818"/>
    </source>
</evidence>
<dbReference type="InterPro" id="IPR036097">
    <property type="entry name" value="HisK_dim/P_sf"/>
</dbReference>
<dbReference type="Gene3D" id="1.10.287.130">
    <property type="match status" value="1"/>
</dbReference>
<comment type="subcellular location">
    <subcellularLocation>
        <location evidence="2">Cell inner membrane</location>
        <topology evidence="2">Multi-pass membrane protein</topology>
    </subcellularLocation>
</comment>
<evidence type="ECO:0000256" key="13">
    <source>
        <dbReference type="ARBA" id="ARBA00023136"/>
    </source>
</evidence>
<dbReference type="InterPro" id="IPR001789">
    <property type="entry name" value="Sig_transdc_resp-reg_receiver"/>
</dbReference>
<evidence type="ECO:0000256" key="14">
    <source>
        <dbReference type="PROSITE-ProRule" id="PRU00169"/>
    </source>
</evidence>
<evidence type="ECO:0000256" key="10">
    <source>
        <dbReference type="ARBA" id="ARBA00022741"/>
    </source>
</evidence>
<feature type="modified residue" description="4-aspartylphosphate" evidence="14">
    <location>
        <position position="61"/>
    </location>
</feature>
<keyword evidence="9" id="KW-0677">Repeat</keyword>
<dbReference type="SUPFAM" id="SSF55785">
    <property type="entry name" value="PYP-like sensor domain (PAS domain)"/>
    <property type="match status" value="7"/>
</dbReference>
<proteinExistence type="predicted"/>
<evidence type="ECO:0000256" key="3">
    <source>
        <dbReference type="ARBA" id="ARBA00012438"/>
    </source>
</evidence>
<dbReference type="InterPro" id="IPR013656">
    <property type="entry name" value="PAS_4"/>
</dbReference>
<keyword evidence="12" id="KW-1133">Transmembrane helix</keyword>
<dbReference type="Pfam" id="PF13426">
    <property type="entry name" value="PAS_9"/>
    <property type="match status" value="2"/>
</dbReference>
<feature type="domain" description="PAC" evidence="18">
    <location>
        <begin position="364"/>
        <end position="416"/>
    </location>
</feature>
<feature type="domain" description="PAC" evidence="18">
    <location>
        <begin position="1048"/>
        <end position="1101"/>
    </location>
</feature>
<comment type="catalytic activity">
    <reaction evidence="1">
        <text>ATP + protein L-histidine = ADP + protein N-phospho-L-histidine.</text>
        <dbReference type="EC" id="2.7.13.3"/>
    </reaction>
</comment>
<evidence type="ECO:0000259" key="17">
    <source>
        <dbReference type="PROSITE" id="PS50112"/>
    </source>
</evidence>
<dbReference type="PANTHER" id="PTHR43304:SF1">
    <property type="entry name" value="PAC DOMAIN-CONTAINING PROTEIN"/>
    <property type="match status" value="1"/>
</dbReference>
<dbReference type="InterPro" id="IPR000700">
    <property type="entry name" value="PAS-assoc_C"/>
</dbReference>
<keyword evidence="11" id="KW-0418">Kinase</keyword>
<keyword evidence="8" id="KW-0812">Transmembrane</keyword>
<feature type="coiled-coil region" evidence="15">
    <location>
        <begin position="127"/>
        <end position="167"/>
    </location>
</feature>
<dbReference type="Gene3D" id="2.10.70.100">
    <property type="match status" value="2"/>
</dbReference>
<feature type="coiled-coil region" evidence="15">
    <location>
        <begin position="1209"/>
        <end position="1247"/>
    </location>
</feature>
<dbReference type="GO" id="GO:0000166">
    <property type="term" value="F:nucleotide binding"/>
    <property type="evidence" value="ECO:0007669"/>
    <property type="project" value="UniProtKB-KW"/>
</dbReference>
<dbReference type="Pfam" id="PF08448">
    <property type="entry name" value="PAS_4"/>
    <property type="match status" value="2"/>
</dbReference>
<feature type="domain" description="PAS" evidence="17">
    <location>
        <begin position="715"/>
        <end position="789"/>
    </location>
</feature>
<dbReference type="PANTHER" id="PTHR43304">
    <property type="entry name" value="PHYTOCHROME-LIKE PROTEIN CPH1"/>
    <property type="match status" value="1"/>
</dbReference>
<dbReference type="SUPFAM" id="SSF55781">
    <property type="entry name" value="GAF domain-like"/>
    <property type="match status" value="1"/>
</dbReference>
<dbReference type="RefSeq" id="WP_330484118.1">
    <property type="nucleotide sequence ID" value="NZ_JAZBJZ010000049.1"/>
</dbReference>
<feature type="domain" description="Response regulatory" evidence="16">
    <location>
        <begin position="5"/>
        <end position="127"/>
    </location>
</feature>
<organism evidence="19 20">
    <name type="scientific">Tumidithrix elongata BACA0141</name>
    <dbReference type="NCBI Taxonomy" id="2716417"/>
    <lineage>
        <taxon>Bacteria</taxon>
        <taxon>Bacillati</taxon>
        <taxon>Cyanobacteriota</taxon>
        <taxon>Cyanophyceae</taxon>
        <taxon>Pseudanabaenales</taxon>
        <taxon>Pseudanabaenaceae</taxon>
        <taxon>Tumidithrix</taxon>
        <taxon>Tumidithrix elongata</taxon>
    </lineage>
</organism>
<evidence type="ECO:0000256" key="2">
    <source>
        <dbReference type="ARBA" id="ARBA00004429"/>
    </source>
</evidence>
<dbReference type="GO" id="GO:0005886">
    <property type="term" value="C:plasma membrane"/>
    <property type="evidence" value="ECO:0007669"/>
    <property type="project" value="UniProtKB-SubCell"/>
</dbReference>
<keyword evidence="15" id="KW-0175">Coiled coil</keyword>
<evidence type="ECO:0000256" key="7">
    <source>
        <dbReference type="ARBA" id="ARBA00022679"/>
    </source>
</evidence>
<evidence type="ECO:0000259" key="18">
    <source>
        <dbReference type="PROSITE" id="PS50113"/>
    </source>
</evidence>
<protein>
    <recommendedName>
        <fullName evidence="3">histidine kinase</fullName>
        <ecNumber evidence="3">2.7.13.3</ecNumber>
    </recommendedName>
</protein>
<dbReference type="FunFam" id="2.10.70.100:FF:000001">
    <property type="entry name" value="Sensory transduction histidine kinase"/>
    <property type="match status" value="1"/>
</dbReference>
<evidence type="ECO:0000256" key="15">
    <source>
        <dbReference type="SAM" id="Coils"/>
    </source>
</evidence>
<accession>A0AAW9PU53</accession>
<evidence type="ECO:0000256" key="12">
    <source>
        <dbReference type="ARBA" id="ARBA00022989"/>
    </source>
</evidence>
<feature type="domain" description="PAC" evidence="18">
    <location>
        <begin position="919"/>
        <end position="971"/>
    </location>
</feature>
<dbReference type="PROSITE" id="PS50113">
    <property type="entry name" value="PAC"/>
    <property type="match status" value="6"/>
</dbReference>
<keyword evidence="7" id="KW-0808">Transferase</keyword>
<dbReference type="PROSITE" id="PS50112">
    <property type="entry name" value="PAS"/>
    <property type="match status" value="3"/>
</dbReference>
<dbReference type="SMART" id="SM00448">
    <property type="entry name" value="REC"/>
    <property type="match status" value="1"/>
</dbReference>
<dbReference type="InterPro" id="IPR003661">
    <property type="entry name" value="HisK_dim/P_dom"/>
</dbReference>
<evidence type="ECO:0000256" key="1">
    <source>
        <dbReference type="ARBA" id="ARBA00000085"/>
    </source>
</evidence>
<dbReference type="InterPro" id="IPR035965">
    <property type="entry name" value="PAS-like_dom_sf"/>
</dbReference>
<dbReference type="SUPFAM" id="SSF52172">
    <property type="entry name" value="CheY-like"/>
    <property type="match status" value="1"/>
</dbReference>
<name>A0AAW9PU53_9CYAN</name>
<evidence type="ECO:0000256" key="8">
    <source>
        <dbReference type="ARBA" id="ARBA00022692"/>
    </source>
</evidence>